<dbReference type="Pfam" id="PF00263">
    <property type="entry name" value="Secretin"/>
    <property type="match status" value="1"/>
</dbReference>
<evidence type="ECO:0000313" key="8">
    <source>
        <dbReference type="Proteomes" id="UP000319342"/>
    </source>
</evidence>
<evidence type="ECO:0000313" key="7">
    <source>
        <dbReference type="EMBL" id="QDU85921.1"/>
    </source>
</evidence>
<dbReference type="GO" id="GO:0016020">
    <property type="term" value="C:membrane"/>
    <property type="evidence" value="ECO:0007669"/>
    <property type="project" value="UniProtKB-SubCell"/>
</dbReference>
<dbReference type="InterPro" id="IPR001775">
    <property type="entry name" value="GspD/PilQ"/>
</dbReference>
<dbReference type="EMBL" id="CP036290">
    <property type="protein sequence ID" value="QDU85921.1"/>
    <property type="molecule type" value="Genomic_DNA"/>
</dbReference>
<dbReference type="PANTHER" id="PTHR30332">
    <property type="entry name" value="PROBABLE GENERAL SECRETION PATHWAY PROTEIN D"/>
    <property type="match status" value="1"/>
</dbReference>
<evidence type="ECO:0000256" key="4">
    <source>
        <dbReference type="RuleBase" id="RU004003"/>
    </source>
</evidence>
<keyword evidence="8" id="KW-1185">Reference proteome</keyword>
<dbReference type="PRINTS" id="PR00811">
    <property type="entry name" value="BCTERIALGSPD"/>
</dbReference>
<reference evidence="7 8" key="1">
    <citation type="submission" date="2019-02" db="EMBL/GenBank/DDBJ databases">
        <title>Deep-cultivation of Planctomycetes and their phenomic and genomic characterization uncovers novel biology.</title>
        <authorList>
            <person name="Wiegand S."/>
            <person name="Jogler M."/>
            <person name="Boedeker C."/>
            <person name="Pinto D."/>
            <person name="Vollmers J."/>
            <person name="Rivas-Marin E."/>
            <person name="Kohn T."/>
            <person name="Peeters S.H."/>
            <person name="Heuer A."/>
            <person name="Rast P."/>
            <person name="Oberbeckmann S."/>
            <person name="Bunk B."/>
            <person name="Jeske O."/>
            <person name="Meyerdierks A."/>
            <person name="Storesund J.E."/>
            <person name="Kallscheuer N."/>
            <person name="Luecker S."/>
            <person name="Lage O.M."/>
            <person name="Pohl T."/>
            <person name="Merkel B.J."/>
            <person name="Hornburger P."/>
            <person name="Mueller R.-W."/>
            <person name="Bruemmer F."/>
            <person name="Labrenz M."/>
            <person name="Spormann A.M."/>
            <person name="Op den Camp H."/>
            <person name="Overmann J."/>
            <person name="Amann R."/>
            <person name="Jetten M.S.M."/>
            <person name="Mascher T."/>
            <person name="Medema M.H."/>
            <person name="Devos D.P."/>
            <person name="Kaster A.-K."/>
            <person name="Ovreas L."/>
            <person name="Rohde M."/>
            <person name="Galperin M.Y."/>
            <person name="Jogler C."/>
        </authorList>
    </citation>
    <scope>NUCLEOTIDE SEQUENCE [LARGE SCALE GENOMIC DNA]</scope>
    <source>
        <strain evidence="7 8">Pla163</strain>
    </source>
</reference>
<dbReference type="PANTHER" id="PTHR30332:SF24">
    <property type="entry name" value="SECRETIN GSPD-RELATED"/>
    <property type="match status" value="1"/>
</dbReference>
<protein>
    <submittedName>
        <fullName evidence="7">Type II secretion system protein D</fullName>
    </submittedName>
</protein>
<organism evidence="7 8">
    <name type="scientific">Rohdeia mirabilis</name>
    <dbReference type="NCBI Taxonomy" id="2528008"/>
    <lineage>
        <taxon>Bacteria</taxon>
        <taxon>Pseudomonadati</taxon>
        <taxon>Planctomycetota</taxon>
        <taxon>Planctomycetia</taxon>
        <taxon>Planctomycetia incertae sedis</taxon>
        <taxon>Rohdeia</taxon>
    </lineage>
</organism>
<dbReference type="InterPro" id="IPR050810">
    <property type="entry name" value="Bact_Secretion_Sys_Channel"/>
</dbReference>
<name>A0A518D364_9BACT</name>
<accession>A0A518D364</accession>
<evidence type="ECO:0000256" key="1">
    <source>
        <dbReference type="ARBA" id="ARBA00004370"/>
    </source>
</evidence>
<dbReference type="Proteomes" id="UP000319342">
    <property type="component" value="Chromosome"/>
</dbReference>
<comment type="subcellular location">
    <subcellularLocation>
        <location evidence="1">Membrane</location>
    </subcellularLocation>
</comment>
<evidence type="ECO:0000256" key="2">
    <source>
        <dbReference type="ARBA" id="ARBA00022729"/>
    </source>
</evidence>
<sequence>MVHVHTPHRVPSPGPRRSSRALAWLLVAAGLVGGCAAPAPSEGEGRTGSLAELRELLEEGTSTAVTGEVVESDPEQVGPVQDLRPVEPSPFGESIPAWGVPGPGQNDAGTRGLPAPMARAARAVDDTGPIDPLEGFSENPYLRFGERIVVRRDGRITKPYPLQLGRGKRLLQLMAQIGGFPIVYQIIGEGDNPVPPLEDPPGPEVAQILLLEDWDFEQYSSFQPQLLPAPSDAKSIKIADWFVVTAGEELLLEIEDFIDLFVGSVPQIEIQASIVEVITRDEIDYGVRGVGVDGSVVADFPDGTLVDFFSYAVPNTADANEAVLSLGAITDGVRIDALLEVIQTWENVNITTRPKIAVREGGVAEVINTRDVPFISFSGFNSANGNFNASLTFKPVGVQLFAAPRVLGTDTLSLNLYIEASEQVGTAISFFDGDGNEVRSPLIARRQARTVVYLKPGQAVVIGGLETVREVNQERKVPILGDLPLIGLLFRSERRVKERTNVLFFIKPRILQGTDFMSDL</sequence>
<proteinExistence type="inferred from homology"/>
<evidence type="ECO:0000256" key="5">
    <source>
        <dbReference type="SAM" id="MobiDB-lite"/>
    </source>
</evidence>
<evidence type="ECO:0000256" key="3">
    <source>
        <dbReference type="ARBA" id="ARBA00023136"/>
    </source>
</evidence>
<evidence type="ECO:0000259" key="6">
    <source>
        <dbReference type="Pfam" id="PF00263"/>
    </source>
</evidence>
<dbReference type="GO" id="GO:0015627">
    <property type="term" value="C:type II protein secretion system complex"/>
    <property type="evidence" value="ECO:0007669"/>
    <property type="project" value="TreeGrafter"/>
</dbReference>
<dbReference type="OrthoDB" id="9813141at2"/>
<dbReference type="GO" id="GO:0009306">
    <property type="term" value="P:protein secretion"/>
    <property type="evidence" value="ECO:0007669"/>
    <property type="project" value="InterPro"/>
</dbReference>
<comment type="similarity">
    <text evidence="4">Belongs to the bacterial secretin family.</text>
</comment>
<feature type="domain" description="Type II/III secretion system secretin-like" evidence="6">
    <location>
        <begin position="343"/>
        <end position="511"/>
    </location>
</feature>
<gene>
    <name evidence="7" type="primary">outD_1</name>
    <name evidence="7" type="ORF">Pla163_30680</name>
</gene>
<keyword evidence="2" id="KW-0732">Signal</keyword>
<dbReference type="RefSeq" id="WP_145190185.1">
    <property type="nucleotide sequence ID" value="NZ_CP036290.1"/>
</dbReference>
<keyword evidence="3" id="KW-0472">Membrane</keyword>
<dbReference type="InterPro" id="IPR004846">
    <property type="entry name" value="T2SS/T3SS_dom"/>
</dbReference>
<dbReference type="AlphaFoldDB" id="A0A518D364"/>
<feature type="region of interest" description="Disordered" evidence="5">
    <location>
        <begin position="61"/>
        <end position="81"/>
    </location>
</feature>